<dbReference type="EMBL" id="CM047740">
    <property type="protein sequence ID" value="KAJ0040084.1"/>
    <property type="molecule type" value="Genomic_DNA"/>
</dbReference>
<protein>
    <submittedName>
        <fullName evidence="1">Uncharacterized protein</fullName>
    </submittedName>
</protein>
<evidence type="ECO:0000313" key="2">
    <source>
        <dbReference type="Proteomes" id="UP001163603"/>
    </source>
</evidence>
<dbReference type="Proteomes" id="UP001163603">
    <property type="component" value="Chromosome 5"/>
</dbReference>
<sequence length="214" mass="24860">MFPDHTVSDSEQQLIEKLEIFKIHGKDKHGNKILRIIGKFLPARNLSAEVLKNYLEERVYPRLAKKRFAILYVHTGVQRSENFVGISALRSIYDAIPINVKENLQAVYFVHPGLQARLFLATFGRLFFHGGEITTTQKALLLYGKLRYVNRIDYLWEHVRRNEVEIPEFVIDHDEDLEYRPMMDYGLESDHPRVYGAPALDSSAVSMYSMRCIS</sequence>
<keyword evidence="2" id="KW-1185">Reference proteome</keyword>
<accession>A0ACC0YSD6</accession>
<proteinExistence type="predicted"/>
<reference evidence="2" key="1">
    <citation type="journal article" date="2023" name="G3 (Bethesda)">
        <title>Genome assembly and association tests identify interacting loci associated with vigor, precocity, and sex in interspecific pistachio rootstocks.</title>
        <authorList>
            <person name="Palmer W."/>
            <person name="Jacygrad E."/>
            <person name="Sagayaradj S."/>
            <person name="Cavanaugh K."/>
            <person name="Han R."/>
            <person name="Bertier L."/>
            <person name="Beede B."/>
            <person name="Kafkas S."/>
            <person name="Golino D."/>
            <person name="Preece J."/>
            <person name="Michelmore R."/>
        </authorList>
    </citation>
    <scope>NUCLEOTIDE SEQUENCE [LARGE SCALE GENOMIC DNA]</scope>
</reference>
<organism evidence="1 2">
    <name type="scientific">Pistacia integerrima</name>
    <dbReference type="NCBI Taxonomy" id="434235"/>
    <lineage>
        <taxon>Eukaryota</taxon>
        <taxon>Viridiplantae</taxon>
        <taxon>Streptophyta</taxon>
        <taxon>Embryophyta</taxon>
        <taxon>Tracheophyta</taxon>
        <taxon>Spermatophyta</taxon>
        <taxon>Magnoliopsida</taxon>
        <taxon>eudicotyledons</taxon>
        <taxon>Gunneridae</taxon>
        <taxon>Pentapetalae</taxon>
        <taxon>rosids</taxon>
        <taxon>malvids</taxon>
        <taxon>Sapindales</taxon>
        <taxon>Anacardiaceae</taxon>
        <taxon>Pistacia</taxon>
    </lineage>
</organism>
<name>A0ACC0YSD6_9ROSI</name>
<gene>
    <name evidence="1" type="ORF">Pint_28606</name>
</gene>
<comment type="caution">
    <text evidence="1">The sequence shown here is derived from an EMBL/GenBank/DDBJ whole genome shotgun (WGS) entry which is preliminary data.</text>
</comment>
<evidence type="ECO:0000313" key="1">
    <source>
        <dbReference type="EMBL" id="KAJ0040084.1"/>
    </source>
</evidence>